<keyword evidence="1" id="KW-0812">Transmembrane</keyword>
<proteinExistence type="predicted"/>
<dbReference type="InterPro" id="IPR011042">
    <property type="entry name" value="6-blade_b-propeller_TolB-like"/>
</dbReference>
<dbReference type="AlphaFoldDB" id="A0A1F5KGX7"/>
<sequence length="611" mass="68116">MVRLSKAVVANTDITSVQAFFEEKDGVTFIAILSAEGEEAFAKIRQGLPDLADLFFGSQDNYSLRFNKLFTSLPQLLKGLEQVHVLFGSLVDDLLFLQGDGCHQAYLIRGEEVLPLTAISTKADFKLGQLISGHLKPADRVLFFSEDRNGLIVNLEEIRLFAKLGFEDLDEQIGEKLVSLKQPYPVAALLLEYYEAVTALAQETTVRPSTPQISLRLEKELVKRFFRQILVSVSQKKARFRPTTRKQWVTTILICLILLAMSAGGLAIFSNLRTKDAHLKALVLDASSKLEQARAQKDIDPAGAKLLFEQSKEEIESVLQQDPRNARALNFKQTLTASSNEILRITTISDWPVFLNLDLVKKDFKVKLLSLSGTIVCLLDADQKALTSLDTETKSNTILGGAEQIGQAEKASINGDFVFSFSEDKGIVRFDIRSQKGTVVIKPDPDWGKIKDIVAFAGNIYLLDSIKNQIWKYLPTVSGYSEKYTYLTDGVVPVFLGAQSMQIDGSVWVSMPGGEVLKFTSGNPDFFSFSKIDTSKGNIGRNTDIFVSDDTDNFYLLDKDNSRIVILKKNGEYISQLLGEKFKTAEDFVVLEKSKRILLLENNVLYQVSLP</sequence>
<name>A0A1F5KGX7_9BACT</name>
<accession>A0A1F5KGX7</accession>
<keyword evidence="1" id="KW-1133">Transmembrane helix</keyword>
<feature type="transmembrane region" description="Helical" evidence="1">
    <location>
        <begin position="248"/>
        <end position="269"/>
    </location>
</feature>
<dbReference type="Proteomes" id="UP000177328">
    <property type="component" value="Unassembled WGS sequence"/>
</dbReference>
<evidence type="ECO:0000313" key="2">
    <source>
        <dbReference type="EMBL" id="OGE40138.1"/>
    </source>
</evidence>
<organism evidence="2 3">
    <name type="scientific">Candidatus Daviesbacteria bacterium RIFCSPHIGHO2_02_FULL_43_12</name>
    <dbReference type="NCBI Taxonomy" id="1797776"/>
    <lineage>
        <taxon>Bacteria</taxon>
        <taxon>Candidatus Daviesiibacteriota</taxon>
    </lineage>
</organism>
<dbReference type="EMBL" id="MFDD01000014">
    <property type="protein sequence ID" value="OGE40138.1"/>
    <property type="molecule type" value="Genomic_DNA"/>
</dbReference>
<gene>
    <name evidence="2" type="ORF">A3D25_05045</name>
</gene>
<protein>
    <submittedName>
        <fullName evidence="2">Uncharacterized protein</fullName>
    </submittedName>
</protein>
<dbReference type="SUPFAM" id="SSF101898">
    <property type="entry name" value="NHL repeat"/>
    <property type="match status" value="1"/>
</dbReference>
<dbReference type="Gene3D" id="2.120.10.30">
    <property type="entry name" value="TolB, C-terminal domain"/>
    <property type="match status" value="1"/>
</dbReference>
<comment type="caution">
    <text evidence="2">The sequence shown here is derived from an EMBL/GenBank/DDBJ whole genome shotgun (WGS) entry which is preliminary data.</text>
</comment>
<evidence type="ECO:0000313" key="3">
    <source>
        <dbReference type="Proteomes" id="UP000177328"/>
    </source>
</evidence>
<keyword evidence="1" id="KW-0472">Membrane</keyword>
<evidence type="ECO:0000256" key="1">
    <source>
        <dbReference type="SAM" id="Phobius"/>
    </source>
</evidence>
<reference evidence="2 3" key="1">
    <citation type="journal article" date="2016" name="Nat. Commun.">
        <title>Thousands of microbial genomes shed light on interconnected biogeochemical processes in an aquifer system.</title>
        <authorList>
            <person name="Anantharaman K."/>
            <person name="Brown C.T."/>
            <person name="Hug L.A."/>
            <person name="Sharon I."/>
            <person name="Castelle C.J."/>
            <person name="Probst A.J."/>
            <person name="Thomas B.C."/>
            <person name="Singh A."/>
            <person name="Wilkins M.J."/>
            <person name="Karaoz U."/>
            <person name="Brodie E.L."/>
            <person name="Williams K.H."/>
            <person name="Hubbard S.S."/>
            <person name="Banfield J.F."/>
        </authorList>
    </citation>
    <scope>NUCLEOTIDE SEQUENCE [LARGE SCALE GENOMIC DNA]</scope>
</reference>